<evidence type="ECO:0000313" key="5">
    <source>
        <dbReference type="EMBL" id="GIM05678.1"/>
    </source>
</evidence>
<dbReference type="InterPro" id="IPR013087">
    <property type="entry name" value="Znf_C2H2_type"/>
</dbReference>
<feature type="compositionally biased region" description="Low complexity" evidence="2">
    <location>
        <begin position="36"/>
        <end position="57"/>
    </location>
</feature>
<sequence>MWLPHPPPTMVIIIMPTPPAALRQERMSTYALFGKPSSGRPAPAADPAAAQSSQPVPRRLDAQKLHAAAVRQYEDPANSVRGTAARRQQLAQQAGAQQQSSFQWPWQQQQKLAAPPSTGSNASPNINNSNGITNNRHNTNSNSNANPLIPPHLPEQCPQCGARFATVERLVQHVEDFHPSAAVASSSTLSGAPADGAAAGQGPASAGMAAFFTNPLRGALGSTTIAGGAAPTVVAATAAAVTPQSGLLTSIARRGSPGGGDANEVYRCHFCALTFNDPVVLVRHSDRCAAANSGAAAAVAVRPGERGGGGGGGGGSAGSSSKDNCTIC</sequence>
<dbReference type="PROSITE" id="PS00028">
    <property type="entry name" value="ZINC_FINGER_C2H2_1"/>
    <property type="match status" value="1"/>
</dbReference>
<keyword evidence="7" id="KW-1185">Reference proteome</keyword>
<evidence type="ECO:0000256" key="2">
    <source>
        <dbReference type="SAM" id="MobiDB-lite"/>
    </source>
</evidence>
<evidence type="ECO:0000313" key="6">
    <source>
        <dbReference type="Proteomes" id="UP000722791"/>
    </source>
</evidence>
<dbReference type="SMART" id="SM00355">
    <property type="entry name" value="ZnF_C2H2"/>
    <property type="match status" value="2"/>
</dbReference>
<evidence type="ECO:0000313" key="7">
    <source>
        <dbReference type="Proteomes" id="UP000747110"/>
    </source>
</evidence>
<organism evidence="5 6">
    <name type="scientific">Volvox reticuliferus</name>
    <dbReference type="NCBI Taxonomy" id="1737510"/>
    <lineage>
        <taxon>Eukaryota</taxon>
        <taxon>Viridiplantae</taxon>
        <taxon>Chlorophyta</taxon>
        <taxon>core chlorophytes</taxon>
        <taxon>Chlorophyceae</taxon>
        <taxon>CS clade</taxon>
        <taxon>Chlamydomonadales</taxon>
        <taxon>Volvocaceae</taxon>
        <taxon>Volvox</taxon>
    </lineage>
</organism>
<gene>
    <name evidence="4" type="ORF">Vretifemale_640</name>
    <name evidence="5" type="ORF">Vretimale_10115</name>
</gene>
<feature type="compositionally biased region" description="Gly residues" evidence="2">
    <location>
        <begin position="306"/>
        <end position="317"/>
    </location>
</feature>
<feature type="compositionally biased region" description="Low complexity" evidence="2">
    <location>
        <begin position="85"/>
        <end position="110"/>
    </location>
</feature>
<evidence type="ECO:0000256" key="1">
    <source>
        <dbReference type="PROSITE-ProRule" id="PRU00042"/>
    </source>
</evidence>
<feature type="domain" description="C2H2-type" evidence="3">
    <location>
        <begin position="155"/>
        <end position="178"/>
    </location>
</feature>
<comment type="caution">
    <text evidence="5">The sequence shown here is derived from an EMBL/GenBank/DDBJ whole genome shotgun (WGS) entry which is preliminary data.</text>
</comment>
<feature type="region of interest" description="Disordered" evidence="2">
    <location>
        <begin position="302"/>
        <end position="328"/>
    </location>
</feature>
<keyword evidence="1" id="KW-0862">Zinc</keyword>
<feature type="compositionally biased region" description="Low complexity" evidence="2">
    <location>
        <begin position="123"/>
        <end position="146"/>
    </location>
</feature>
<dbReference type="EMBL" id="BNCQ01000019">
    <property type="protein sequence ID" value="GIM05678.1"/>
    <property type="molecule type" value="Genomic_DNA"/>
</dbReference>
<dbReference type="EMBL" id="BNCP01000001">
    <property type="protein sequence ID" value="GIL69840.1"/>
    <property type="molecule type" value="Genomic_DNA"/>
</dbReference>
<dbReference type="OrthoDB" id="6718861at2759"/>
<reference evidence="5" key="1">
    <citation type="journal article" date="2021" name="Proc. Natl. Acad. Sci. U.S.A.">
        <title>Three genomes in the algal genus Volvox reveal the fate of a haploid sex-determining region after a transition to homothallism.</title>
        <authorList>
            <person name="Yamamoto K."/>
            <person name="Hamaji T."/>
            <person name="Kawai-Toyooka H."/>
            <person name="Matsuzaki R."/>
            <person name="Takahashi F."/>
            <person name="Nishimura Y."/>
            <person name="Kawachi M."/>
            <person name="Noguchi H."/>
            <person name="Minakuchi Y."/>
            <person name="Umen J.G."/>
            <person name="Toyoda A."/>
            <person name="Nozaki H."/>
        </authorList>
    </citation>
    <scope>NUCLEOTIDE SEQUENCE</scope>
    <source>
        <strain evidence="5">NIES-3785</strain>
        <strain evidence="4">NIES-3786</strain>
    </source>
</reference>
<keyword evidence="1" id="KW-0863">Zinc-finger</keyword>
<evidence type="ECO:0000313" key="4">
    <source>
        <dbReference type="EMBL" id="GIL69840.1"/>
    </source>
</evidence>
<protein>
    <recommendedName>
        <fullName evidence="3">C2H2-type domain-containing protein</fullName>
    </recommendedName>
</protein>
<feature type="region of interest" description="Disordered" evidence="2">
    <location>
        <begin position="72"/>
        <end position="150"/>
    </location>
</feature>
<accession>A0A8J4LR01</accession>
<evidence type="ECO:0000259" key="3">
    <source>
        <dbReference type="PROSITE" id="PS50157"/>
    </source>
</evidence>
<keyword evidence="1" id="KW-0479">Metal-binding</keyword>
<proteinExistence type="predicted"/>
<dbReference type="GO" id="GO:0008270">
    <property type="term" value="F:zinc ion binding"/>
    <property type="evidence" value="ECO:0007669"/>
    <property type="project" value="UniProtKB-KW"/>
</dbReference>
<dbReference type="Proteomes" id="UP000747110">
    <property type="component" value="Unassembled WGS sequence"/>
</dbReference>
<dbReference type="AlphaFoldDB" id="A0A8J4LR01"/>
<name>A0A8J4LR01_9CHLO</name>
<dbReference type="Proteomes" id="UP000722791">
    <property type="component" value="Unassembled WGS sequence"/>
</dbReference>
<feature type="region of interest" description="Disordered" evidence="2">
    <location>
        <begin position="32"/>
        <end position="58"/>
    </location>
</feature>
<dbReference type="PROSITE" id="PS50157">
    <property type="entry name" value="ZINC_FINGER_C2H2_2"/>
    <property type="match status" value="1"/>
</dbReference>